<evidence type="ECO:0000256" key="7">
    <source>
        <dbReference type="ARBA" id="ARBA00022759"/>
    </source>
</evidence>
<evidence type="ECO:0000256" key="11">
    <source>
        <dbReference type="ARBA" id="ARBA00023043"/>
    </source>
</evidence>
<evidence type="ECO:0000256" key="10">
    <source>
        <dbReference type="ARBA" id="ARBA00022833"/>
    </source>
</evidence>
<protein>
    <recommendedName>
        <fullName evidence="16">VLRF1 domain-containing protein</fullName>
    </recommendedName>
</protein>
<dbReference type="PANTHER" id="PTHR16036:SF2">
    <property type="entry name" value="TRNA ENDONUCLEASE ANKZF1"/>
    <property type="match status" value="1"/>
</dbReference>
<dbReference type="GO" id="GO:0036503">
    <property type="term" value="P:ERAD pathway"/>
    <property type="evidence" value="ECO:0007669"/>
    <property type="project" value="TreeGrafter"/>
</dbReference>
<dbReference type="Proteomes" id="UP001151516">
    <property type="component" value="Unassembled WGS sequence"/>
</dbReference>
<feature type="compositionally biased region" description="Acidic residues" evidence="15">
    <location>
        <begin position="119"/>
        <end position="140"/>
    </location>
</feature>
<evidence type="ECO:0000256" key="2">
    <source>
        <dbReference type="ARBA" id="ARBA00009262"/>
    </source>
</evidence>
<keyword evidence="3 14" id="KW-0963">Cytoplasm</keyword>
<comment type="domain">
    <text evidence="14">The VLRF1 domain mediates binding to the 60S ribosomal subunit.</text>
</comment>
<evidence type="ECO:0000256" key="1">
    <source>
        <dbReference type="ARBA" id="ARBA00004496"/>
    </source>
</evidence>
<keyword evidence="4 14" id="KW-0540">Nuclease</keyword>
<dbReference type="InterPro" id="IPR002110">
    <property type="entry name" value="Ankyrin_rpt"/>
</dbReference>
<feature type="compositionally biased region" description="Basic and acidic residues" evidence="15">
    <location>
        <begin position="570"/>
        <end position="589"/>
    </location>
</feature>
<comment type="subcellular location">
    <subcellularLocation>
        <location evidence="1">Cytoplasm</location>
    </subcellularLocation>
</comment>
<evidence type="ECO:0000256" key="13">
    <source>
        <dbReference type="PROSITE-ProRule" id="PRU00023"/>
    </source>
</evidence>
<dbReference type="EMBL" id="JANBTX010000053">
    <property type="protein sequence ID" value="KAJ2688149.1"/>
    <property type="molecule type" value="Genomic_DNA"/>
</dbReference>
<feature type="active site" evidence="14">
    <location>
        <position position="269"/>
    </location>
</feature>
<keyword evidence="18" id="KW-1185">Reference proteome</keyword>
<dbReference type="InterPro" id="IPR041540">
    <property type="entry name" value="VATC"/>
</dbReference>
<dbReference type="PANTHER" id="PTHR16036">
    <property type="entry name" value="ANKYRIN REPEAT AND ZINC FINGER DOMAIN-CONTAINING PROTEIN 1"/>
    <property type="match status" value="1"/>
</dbReference>
<feature type="region of interest" description="Disordered" evidence="15">
    <location>
        <begin position="119"/>
        <end position="141"/>
    </location>
</feature>
<sequence>MSGGRKSNDRALVKFSIFHFPPALLDSLHLSASLNHVSSSKDAEPALANVTQTMASVRIAQPTCHTCGGEQFDSVDLQRVHAKSTRHKRNFERKAEWRKKNPEAQPALDEYPWMPLSSDDIEDDGVEAGDVSSDDEEDDGGLVAVKGGSKLSTGMLWFVGQVEDAERVTVYGVHRRLLVPKGVHGIHIDGDQVLAELRRLQLAPPAQRTMAELKQQKKEGLSASRHLWGFVALNGGHFAGAIIDRATGEFVAHKTFVRYTTRRKQGGSQSRQDNAMGYAANSAGAQIRRYNEAKLMDEIHALMGDWRQWLDKCECLLVRVPKPNRQNFFAPSGASFPVRWSDERIREVPVPMARPSLAELRRVYADITTVSVASVRMVQSKQEDPVEEVVEEDESGEESDCTLEPEPRPDLLAFLHHVAKMILDPAMTDDEIVAYLCDHLEQFLDALSDPAVGLRYLTTMNGVQAHRTPTLLHVAALCGRSELVPFLLDNGEDPTVTSGHPPLFAGGVTAYEVAKDRRTRDVFRVYRSEHEGEIDGIEWHRARVPLPITRAEMEEREERERQKKRREKERKKEKEKERRAERERERVAAEADDEAMERAMAANRETHSVGGNGMKGLTDAQLRARVLDMAYASAAGSWNKGERPLSPNSQRAVERELRFQAAQKRMQKTPTTGSTGGAGGCTHCNRPLHGLVPFEQFDWQCCSLQCLHGHQALYGTQQK</sequence>
<evidence type="ECO:0000256" key="4">
    <source>
        <dbReference type="ARBA" id="ARBA00022722"/>
    </source>
</evidence>
<keyword evidence="12" id="KW-0175">Coiled coil</keyword>
<dbReference type="PROSITE" id="PS50088">
    <property type="entry name" value="ANK_REPEAT"/>
    <property type="match status" value="1"/>
</dbReference>
<evidence type="ECO:0000256" key="8">
    <source>
        <dbReference type="ARBA" id="ARBA00022771"/>
    </source>
</evidence>
<dbReference type="GO" id="GO:0008270">
    <property type="term" value="F:zinc ion binding"/>
    <property type="evidence" value="ECO:0007669"/>
    <property type="project" value="UniProtKB-KW"/>
</dbReference>
<accession>A0A9W8L5K7</accession>
<keyword evidence="10" id="KW-0862">Zinc</keyword>
<comment type="caution">
    <text evidence="17">The sequence shown here is derived from an EMBL/GenBank/DDBJ whole genome shotgun (WGS) entry which is preliminary data.</text>
</comment>
<evidence type="ECO:0000256" key="6">
    <source>
        <dbReference type="ARBA" id="ARBA00022737"/>
    </source>
</evidence>
<feature type="region of interest" description="Disordered" evidence="15">
    <location>
        <begin position="553"/>
        <end position="595"/>
    </location>
</feature>
<dbReference type="Pfam" id="PF18826">
    <property type="entry name" value="bVLRF1"/>
    <property type="match status" value="1"/>
</dbReference>
<organism evidence="17 18">
    <name type="scientific">Coemansia spiralis</name>
    <dbReference type="NCBI Taxonomy" id="417178"/>
    <lineage>
        <taxon>Eukaryota</taxon>
        <taxon>Fungi</taxon>
        <taxon>Fungi incertae sedis</taxon>
        <taxon>Zoopagomycota</taxon>
        <taxon>Kickxellomycotina</taxon>
        <taxon>Kickxellomycetes</taxon>
        <taxon>Kickxellales</taxon>
        <taxon>Kickxellaceae</taxon>
        <taxon>Coemansia</taxon>
    </lineage>
</organism>
<dbReference type="AlphaFoldDB" id="A0A9W8L5K7"/>
<evidence type="ECO:0000256" key="5">
    <source>
        <dbReference type="ARBA" id="ARBA00022723"/>
    </source>
</evidence>
<proteinExistence type="inferred from homology"/>
<evidence type="ECO:0000256" key="12">
    <source>
        <dbReference type="ARBA" id="ARBA00023054"/>
    </source>
</evidence>
<dbReference type="InterPro" id="IPR047139">
    <property type="entry name" value="ANKZ1/VMS1"/>
</dbReference>
<feature type="repeat" description="ANK" evidence="13">
    <location>
        <begin position="467"/>
        <end position="499"/>
    </location>
</feature>
<keyword evidence="5" id="KW-0479">Metal-binding</keyword>
<feature type="region of interest" description="Disordered" evidence="15">
    <location>
        <begin position="382"/>
        <end position="405"/>
    </location>
</feature>
<keyword evidence="6" id="KW-0677">Repeat</keyword>
<dbReference type="GO" id="GO:0005737">
    <property type="term" value="C:cytoplasm"/>
    <property type="evidence" value="ECO:0007669"/>
    <property type="project" value="UniProtKB-SubCell"/>
</dbReference>
<keyword evidence="11 13" id="KW-0040">ANK repeat</keyword>
<evidence type="ECO:0000313" key="18">
    <source>
        <dbReference type="Proteomes" id="UP001151516"/>
    </source>
</evidence>
<evidence type="ECO:0000256" key="15">
    <source>
        <dbReference type="SAM" id="MobiDB-lite"/>
    </source>
</evidence>
<dbReference type="Pfam" id="PF18716">
    <property type="entry name" value="VATC"/>
    <property type="match status" value="1"/>
</dbReference>
<dbReference type="InterPro" id="IPR041175">
    <property type="entry name" value="VLRF1/Vms1"/>
</dbReference>
<feature type="compositionally biased region" description="Acidic residues" evidence="15">
    <location>
        <begin position="385"/>
        <end position="403"/>
    </location>
</feature>
<dbReference type="OrthoDB" id="429841at2759"/>
<evidence type="ECO:0000256" key="14">
    <source>
        <dbReference type="PROSITE-ProRule" id="PRU01389"/>
    </source>
</evidence>
<dbReference type="GO" id="GO:0016787">
    <property type="term" value="F:hydrolase activity"/>
    <property type="evidence" value="ECO:0007669"/>
    <property type="project" value="UniProtKB-KW"/>
</dbReference>
<dbReference type="PROSITE" id="PS52044">
    <property type="entry name" value="VLRF1"/>
    <property type="match status" value="1"/>
</dbReference>
<evidence type="ECO:0000256" key="9">
    <source>
        <dbReference type="ARBA" id="ARBA00022801"/>
    </source>
</evidence>
<dbReference type="GO" id="GO:0004519">
    <property type="term" value="F:endonuclease activity"/>
    <property type="evidence" value="ECO:0007669"/>
    <property type="project" value="UniProtKB-KW"/>
</dbReference>
<keyword evidence="8" id="KW-0863">Zinc-finger</keyword>
<dbReference type="Gene3D" id="1.25.40.20">
    <property type="entry name" value="Ankyrin repeat-containing domain"/>
    <property type="match status" value="1"/>
</dbReference>
<evidence type="ECO:0000313" key="17">
    <source>
        <dbReference type="EMBL" id="KAJ2688149.1"/>
    </source>
</evidence>
<comment type="similarity">
    <text evidence="2 14">Belongs to the ANKZF1/VMS1 family.</text>
</comment>
<gene>
    <name evidence="17" type="ORF">IWW39_002418</name>
</gene>
<name>A0A9W8L5K7_9FUNG</name>
<dbReference type="InterPro" id="IPR036770">
    <property type="entry name" value="Ankyrin_rpt-contain_sf"/>
</dbReference>
<keyword evidence="7 14" id="KW-0255">Endonuclease</keyword>
<feature type="domain" description="VLRF1" evidence="16">
    <location>
        <begin position="224"/>
        <end position="370"/>
    </location>
</feature>
<reference evidence="17" key="1">
    <citation type="submission" date="2022-07" db="EMBL/GenBank/DDBJ databases">
        <title>Phylogenomic reconstructions and comparative analyses of Kickxellomycotina fungi.</title>
        <authorList>
            <person name="Reynolds N.K."/>
            <person name="Stajich J.E."/>
            <person name="Barry K."/>
            <person name="Grigoriev I.V."/>
            <person name="Crous P."/>
            <person name="Smith M.E."/>
        </authorList>
    </citation>
    <scope>NUCLEOTIDE SEQUENCE</scope>
    <source>
        <strain evidence="17">CBS 109367</strain>
    </source>
</reference>
<keyword evidence="9 14" id="KW-0378">Hydrolase</keyword>
<evidence type="ECO:0000256" key="3">
    <source>
        <dbReference type="ARBA" id="ARBA00022490"/>
    </source>
</evidence>
<evidence type="ECO:0000259" key="16">
    <source>
        <dbReference type="PROSITE" id="PS52044"/>
    </source>
</evidence>